<keyword evidence="3" id="KW-1185">Reference proteome</keyword>
<evidence type="ECO:0000256" key="1">
    <source>
        <dbReference type="SAM" id="Phobius"/>
    </source>
</evidence>
<comment type="caution">
    <text evidence="2">The sequence shown here is derived from an EMBL/GenBank/DDBJ whole genome shotgun (WGS) entry which is preliminary data.</text>
</comment>
<feature type="transmembrane region" description="Helical" evidence="1">
    <location>
        <begin position="30"/>
        <end position="48"/>
    </location>
</feature>
<proteinExistence type="predicted"/>
<gene>
    <name evidence="2" type="ORF">B0T19DRAFT_419284</name>
</gene>
<name>A0AAE0MJY2_9PEZI</name>
<accession>A0AAE0MJY2</accession>
<sequence>MIVRCGSEVSGNGYFSRRQTKKKKKNCKTATADVLIAFLENVLVLIIFPDWGSFRGAGGGFNFCCWVVLFETGVFICVTLQYLFRCRTRFR</sequence>
<keyword evidence="1" id="KW-1133">Transmembrane helix</keyword>
<dbReference type="EMBL" id="JAUEPO010000002">
    <property type="protein sequence ID" value="KAK3333844.1"/>
    <property type="molecule type" value="Genomic_DNA"/>
</dbReference>
<reference evidence="2" key="1">
    <citation type="journal article" date="2023" name="Mol. Phylogenet. Evol.">
        <title>Genome-scale phylogeny and comparative genomics of the fungal order Sordariales.</title>
        <authorList>
            <person name="Hensen N."/>
            <person name="Bonometti L."/>
            <person name="Westerberg I."/>
            <person name="Brannstrom I.O."/>
            <person name="Guillou S."/>
            <person name="Cros-Aarteil S."/>
            <person name="Calhoun S."/>
            <person name="Haridas S."/>
            <person name="Kuo A."/>
            <person name="Mondo S."/>
            <person name="Pangilinan J."/>
            <person name="Riley R."/>
            <person name="LaButti K."/>
            <person name="Andreopoulos B."/>
            <person name="Lipzen A."/>
            <person name="Chen C."/>
            <person name="Yan M."/>
            <person name="Daum C."/>
            <person name="Ng V."/>
            <person name="Clum A."/>
            <person name="Steindorff A."/>
            <person name="Ohm R.A."/>
            <person name="Martin F."/>
            <person name="Silar P."/>
            <person name="Natvig D.O."/>
            <person name="Lalanne C."/>
            <person name="Gautier V."/>
            <person name="Ament-Velasquez S.L."/>
            <person name="Kruys A."/>
            <person name="Hutchinson M.I."/>
            <person name="Powell A.J."/>
            <person name="Barry K."/>
            <person name="Miller A.N."/>
            <person name="Grigoriev I.V."/>
            <person name="Debuchy R."/>
            <person name="Gladieux P."/>
            <person name="Hiltunen Thoren M."/>
            <person name="Johannesson H."/>
        </authorList>
    </citation>
    <scope>NUCLEOTIDE SEQUENCE</scope>
    <source>
        <strain evidence="2">SMH4131-1</strain>
    </source>
</reference>
<reference evidence="2" key="2">
    <citation type="submission" date="2023-06" db="EMBL/GenBank/DDBJ databases">
        <authorList>
            <consortium name="Lawrence Berkeley National Laboratory"/>
            <person name="Haridas S."/>
            <person name="Hensen N."/>
            <person name="Bonometti L."/>
            <person name="Westerberg I."/>
            <person name="Brannstrom I.O."/>
            <person name="Guillou S."/>
            <person name="Cros-Aarteil S."/>
            <person name="Calhoun S."/>
            <person name="Kuo A."/>
            <person name="Mondo S."/>
            <person name="Pangilinan J."/>
            <person name="Riley R."/>
            <person name="Labutti K."/>
            <person name="Andreopoulos B."/>
            <person name="Lipzen A."/>
            <person name="Chen C."/>
            <person name="Yanf M."/>
            <person name="Daum C."/>
            <person name="Ng V."/>
            <person name="Clum A."/>
            <person name="Steindorff A."/>
            <person name="Ohm R."/>
            <person name="Martin F."/>
            <person name="Silar P."/>
            <person name="Natvig D."/>
            <person name="Lalanne C."/>
            <person name="Gautier V."/>
            <person name="Ament-Velasquez S.L."/>
            <person name="Kruys A."/>
            <person name="Hutchinson M.I."/>
            <person name="Powell A.J."/>
            <person name="Barry K."/>
            <person name="Miller A.N."/>
            <person name="Grigoriev I.V."/>
            <person name="Debuchy R."/>
            <person name="Gladieux P."/>
            <person name="Thoren M.H."/>
            <person name="Johannesson H."/>
        </authorList>
    </citation>
    <scope>NUCLEOTIDE SEQUENCE</scope>
    <source>
        <strain evidence="2">SMH4131-1</strain>
    </source>
</reference>
<dbReference type="AlphaFoldDB" id="A0AAE0MJY2"/>
<organism evidence="2 3">
    <name type="scientific">Cercophora scortea</name>
    <dbReference type="NCBI Taxonomy" id="314031"/>
    <lineage>
        <taxon>Eukaryota</taxon>
        <taxon>Fungi</taxon>
        <taxon>Dikarya</taxon>
        <taxon>Ascomycota</taxon>
        <taxon>Pezizomycotina</taxon>
        <taxon>Sordariomycetes</taxon>
        <taxon>Sordariomycetidae</taxon>
        <taxon>Sordariales</taxon>
        <taxon>Lasiosphaeriaceae</taxon>
        <taxon>Cercophora</taxon>
    </lineage>
</organism>
<evidence type="ECO:0000313" key="2">
    <source>
        <dbReference type="EMBL" id="KAK3333844.1"/>
    </source>
</evidence>
<protein>
    <submittedName>
        <fullName evidence="2">Uncharacterized protein</fullName>
    </submittedName>
</protein>
<keyword evidence="1" id="KW-0812">Transmembrane</keyword>
<keyword evidence="1" id="KW-0472">Membrane</keyword>
<evidence type="ECO:0000313" key="3">
    <source>
        <dbReference type="Proteomes" id="UP001286456"/>
    </source>
</evidence>
<dbReference type="Proteomes" id="UP001286456">
    <property type="component" value="Unassembled WGS sequence"/>
</dbReference>
<feature type="transmembrane region" description="Helical" evidence="1">
    <location>
        <begin position="60"/>
        <end position="84"/>
    </location>
</feature>